<dbReference type="RefSeq" id="WP_306271952.1">
    <property type="nucleotide sequence ID" value="NZ_CP130472.1"/>
</dbReference>
<keyword evidence="2" id="KW-1185">Reference proteome</keyword>
<gene>
    <name evidence="1" type="ORF">Q3V37_25795</name>
</gene>
<evidence type="ECO:0000313" key="2">
    <source>
        <dbReference type="Proteomes" id="UP001235874"/>
    </source>
</evidence>
<sequence>MVEDLFSTLSGALHNDEVTKGFVCSREDGATLIAATAGMLGRLAKERQLA</sequence>
<dbReference type="Proteomes" id="UP001235874">
    <property type="component" value="Chromosome"/>
</dbReference>
<proteinExistence type="predicted"/>
<dbReference type="KEGG" id="mprn:Q3V37_25795"/>
<evidence type="ECO:0000313" key="1">
    <source>
        <dbReference type="EMBL" id="WLS44764.1"/>
    </source>
</evidence>
<organism evidence="1 2">
    <name type="scientific">Micromonospora profundi</name>
    <dbReference type="NCBI Taxonomy" id="1420889"/>
    <lineage>
        <taxon>Bacteria</taxon>
        <taxon>Bacillati</taxon>
        <taxon>Actinomycetota</taxon>
        <taxon>Actinomycetes</taxon>
        <taxon>Micromonosporales</taxon>
        <taxon>Micromonosporaceae</taxon>
        <taxon>Micromonospora</taxon>
    </lineage>
</organism>
<protein>
    <submittedName>
        <fullName evidence="1">Uncharacterized protein</fullName>
    </submittedName>
</protein>
<reference evidence="1 2" key="1">
    <citation type="submission" date="2023-07" db="EMBL/GenBank/DDBJ databases">
        <title>Micromonospora profundi TRM 95458 converts glycerol to a new osmotic compound.</title>
        <authorList>
            <person name="Lu D."/>
        </authorList>
    </citation>
    <scope>NUCLEOTIDE SEQUENCE [LARGE SCALE GENOMIC DNA]</scope>
    <source>
        <strain evidence="1 2">TRM95458</strain>
    </source>
</reference>
<dbReference type="AlphaFoldDB" id="A0AAJ6HV41"/>
<name>A0AAJ6HV41_9ACTN</name>
<accession>A0AAJ6HV41</accession>
<dbReference type="EMBL" id="CP130472">
    <property type="protein sequence ID" value="WLS44764.1"/>
    <property type="molecule type" value="Genomic_DNA"/>
</dbReference>